<proteinExistence type="predicted"/>
<accession>A0ABV0JPW0</accession>
<dbReference type="EMBL" id="JAMPKK010000026">
    <property type="protein sequence ID" value="MEP0865418.1"/>
    <property type="molecule type" value="Genomic_DNA"/>
</dbReference>
<comment type="caution">
    <text evidence="1">The sequence shown here is derived from an EMBL/GenBank/DDBJ whole genome shotgun (WGS) entry which is preliminary data.</text>
</comment>
<sequence>MLAIKLLNPAIDNRMMQCLITSLSFELFKNVIDVKFDGTLADHETIGDVAIALSKTLPSSHQTPI</sequence>
<reference evidence="1 2" key="1">
    <citation type="submission" date="2022-04" db="EMBL/GenBank/DDBJ databases">
        <title>Positive selection, recombination, and allopatry shape intraspecific diversity of widespread and dominant cyanobacteria.</title>
        <authorList>
            <person name="Wei J."/>
            <person name="Shu W."/>
            <person name="Hu C."/>
        </authorList>
    </citation>
    <scope>NUCLEOTIDE SEQUENCE [LARGE SCALE GENOMIC DNA]</scope>
    <source>
        <strain evidence="1 2">GB2-A5</strain>
    </source>
</reference>
<evidence type="ECO:0000313" key="1">
    <source>
        <dbReference type="EMBL" id="MEP0865418.1"/>
    </source>
</evidence>
<evidence type="ECO:0000313" key="2">
    <source>
        <dbReference type="Proteomes" id="UP001442494"/>
    </source>
</evidence>
<keyword evidence="2" id="KW-1185">Reference proteome</keyword>
<dbReference type="Proteomes" id="UP001442494">
    <property type="component" value="Unassembled WGS sequence"/>
</dbReference>
<gene>
    <name evidence="1" type="ORF">NDI37_13180</name>
</gene>
<protein>
    <submittedName>
        <fullName evidence="1">Uncharacterized protein</fullName>
    </submittedName>
</protein>
<name>A0ABV0JPW0_9CYAN</name>
<organism evidence="1 2">
    <name type="scientific">Funiculus sociatus GB2-A5</name>
    <dbReference type="NCBI Taxonomy" id="2933946"/>
    <lineage>
        <taxon>Bacteria</taxon>
        <taxon>Bacillati</taxon>
        <taxon>Cyanobacteriota</taxon>
        <taxon>Cyanophyceae</taxon>
        <taxon>Coleofasciculales</taxon>
        <taxon>Coleofasciculaceae</taxon>
        <taxon>Funiculus</taxon>
    </lineage>
</organism>